<dbReference type="AlphaFoldDB" id="A0AAJ7RF66"/>
<protein>
    <submittedName>
        <fullName evidence="2">Uncharacterized protein LOC112494208</fullName>
    </submittedName>
</protein>
<dbReference type="GeneID" id="112494208"/>
<organism evidence="1 2">
    <name type="scientific">Cephus cinctus</name>
    <name type="common">Wheat stem sawfly</name>
    <dbReference type="NCBI Taxonomy" id="211228"/>
    <lineage>
        <taxon>Eukaryota</taxon>
        <taxon>Metazoa</taxon>
        <taxon>Ecdysozoa</taxon>
        <taxon>Arthropoda</taxon>
        <taxon>Hexapoda</taxon>
        <taxon>Insecta</taxon>
        <taxon>Pterygota</taxon>
        <taxon>Neoptera</taxon>
        <taxon>Endopterygota</taxon>
        <taxon>Hymenoptera</taxon>
        <taxon>Cephoidea</taxon>
        <taxon>Cephidae</taxon>
        <taxon>Cephus</taxon>
    </lineage>
</organism>
<dbReference type="KEGG" id="ccin:112494208"/>
<accession>A0AAJ7RF66</accession>
<reference evidence="2" key="1">
    <citation type="submission" date="2025-08" db="UniProtKB">
        <authorList>
            <consortium name="RefSeq"/>
        </authorList>
    </citation>
    <scope>IDENTIFICATION</scope>
</reference>
<gene>
    <name evidence="2" type="primary">LOC112494208</name>
</gene>
<dbReference type="Proteomes" id="UP000694920">
    <property type="component" value="Unplaced"/>
</dbReference>
<evidence type="ECO:0000313" key="2">
    <source>
        <dbReference type="RefSeq" id="XP_024939773.1"/>
    </source>
</evidence>
<dbReference type="RefSeq" id="XP_024939773.1">
    <property type="nucleotide sequence ID" value="XM_025084005.1"/>
</dbReference>
<keyword evidence="1" id="KW-1185">Reference proteome</keyword>
<evidence type="ECO:0000313" key="1">
    <source>
        <dbReference type="Proteomes" id="UP000694920"/>
    </source>
</evidence>
<sequence length="143" mass="16556">MKNTKVHTVYKMRNRLSSRHTLRTSRSVRDRQYTVSKRDSTATDSVLNSTPCLSRGASNSPTSQLLLCLLLYLLRYLHHLLLLLLPTTTTYYRYHGHYRRTYFVLLPPPPQQPPLLRLLLLPARMAASQLSEASSNASRYFYS</sequence>
<proteinExistence type="predicted"/>
<name>A0AAJ7RF66_CEPCN</name>